<evidence type="ECO:0000256" key="1">
    <source>
        <dbReference type="SAM" id="Phobius"/>
    </source>
</evidence>
<keyword evidence="1" id="KW-1133">Transmembrane helix</keyword>
<reference evidence="2 3" key="1">
    <citation type="journal article" date="2018" name="Mol. Plant">
        <title>The genome of Artemisia annua provides insight into the evolution of Asteraceae family and artemisinin biosynthesis.</title>
        <authorList>
            <person name="Shen Q."/>
            <person name="Zhang L."/>
            <person name="Liao Z."/>
            <person name="Wang S."/>
            <person name="Yan T."/>
            <person name="Shi P."/>
            <person name="Liu M."/>
            <person name="Fu X."/>
            <person name="Pan Q."/>
            <person name="Wang Y."/>
            <person name="Lv Z."/>
            <person name="Lu X."/>
            <person name="Zhang F."/>
            <person name="Jiang W."/>
            <person name="Ma Y."/>
            <person name="Chen M."/>
            <person name="Hao X."/>
            <person name="Li L."/>
            <person name="Tang Y."/>
            <person name="Lv G."/>
            <person name="Zhou Y."/>
            <person name="Sun X."/>
            <person name="Brodelius P.E."/>
            <person name="Rose J.K.C."/>
            <person name="Tang K."/>
        </authorList>
    </citation>
    <scope>NUCLEOTIDE SEQUENCE [LARGE SCALE GENOMIC DNA]</scope>
    <source>
        <strain evidence="3">cv. Huhao1</strain>
        <tissue evidence="2">Leaf</tissue>
    </source>
</reference>
<evidence type="ECO:0000313" key="2">
    <source>
        <dbReference type="EMBL" id="PWA61584.1"/>
    </source>
</evidence>
<dbReference type="EMBL" id="PKPP01005071">
    <property type="protein sequence ID" value="PWA61584.1"/>
    <property type="molecule type" value="Genomic_DNA"/>
</dbReference>
<feature type="transmembrane region" description="Helical" evidence="1">
    <location>
        <begin position="29"/>
        <end position="53"/>
    </location>
</feature>
<name>A0A2U1MK34_ARTAN</name>
<dbReference type="AlphaFoldDB" id="A0A2U1MK34"/>
<organism evidence="2 3">
    <name type="scientific">Artemisia annua</name>
    <name type="common">Sweet wormwood</name>
    <dbReference type="NCBI Taxonomy" id="35608"/>
    <lineage>
        <taxon>Eukaryota</taxon>
        <taxon>Viridiplantae</taxon>
        <taxon>Streptophyta</taxon>
        <taxon>Embryophyta</taxon>
        <taxon>Tracheophyta</taxon>
        <taxon>Spermatophyta</taxon>
        <taxon>Magnoliopsida</taxon>
        <taxon>eudicotyledons</taxon>
        <taxon>Gunneridae</taxon>
        <taxon>Pentapetalae</taxon>
        <taxon>asterids</taxon>
        <taxon>campanulids</taxon>
        <taxon>Asterales</taxon>
        <taxon>Asteraceae</taxon>
        <taxon>Asteroideae</taxon>
        <taxon>Anthemideae</taxon>
        <taxon>Artemisiinae</taxon>
        <taxon>Artemisia</taxon>
    </lineage>
</organism>
<dbReference type="STRING" id="35608.A0A2U1MK34"/>
<keyword evidence="1" id="KW-0812">Transmembrane</keyword>
<gene>
    <name evidence="2" type="ORF">CTI12_AA367210</name>
</gene>
<comment type="caution">
    <text evidence="2">The sequence shown here is derived from an EMBL/GenBank/DDBJ whole genome shotgun (WGS) entry which is preliminary data.</text>
</comment>
<sequence>MFGNLQRFQFRELQLYTSNFTSKYKKLPVIFGSGTSVCFTFCFNFISYTIFFLQGYLLQFLLYGQRPLKTIARISGDVYIPRGVSAPVLDNDILWEFQPKKVGDLRYLFFTTLYKLEFFTGFIACYVERATSVETIATISKVNIVKRRMEAAYETLQGSVFEDVKCKDVVEDERIRLELEEIVKLFTHGEIYRRRGVKI</sequence>
<keyword evidence="3" id="KW-1185">Reference proteome</keyword>
<evidence type="ECO:0000313" key="3">
    <source>
        <dbReference type="Proteomes" id="UP000245207"/>
    </source>
</evidence>
<protein>
    <submittedName>
        <fullName evidence="2">V-type proton ATPase catalytic subunit A</fullName>
    </submittedName>
</protein>
<keyword evidence="1" id="KW-0472">Membrane</keyword>
<proteinExistence type="predicted"/>
<accession>A0A2U1MK34</accession>
<dbReference type="Proteomes" id="UP000245207">
    <property type="component" value="Unassembled WGS sequence"/>
</dbReference>
<dbReference type="OrthoDB" id="245173at2759"/>